<keyword evidence="2" id="KW-1185">Reference proteome</keyword>
<dbReference type="EMBL" id="CP104694">
    <property type="protein sequence ID" value="UXI67537.1"/>
    <property type="molecule type" value="Genomic_DNA"/>
</dbReference>
<name>A0ABY6BDC0_9GAMM</name>
<protein>
    <submittedName>
        <fullName evidence="1">Uncharacterized protein</fullName>
    </submittedName>
</protein>
<sequence>MIGGWVSLDAAAASVWVLDGTANAVHEAEVWVNCELRATTDRAGKAEVALAAGDRIVVRKRVISVPSTKGLHDYGWAWNVWHTNVVQNNDGTWTDWTVTDPAAQQQIVISRHNGIIGLNLMASIAYNASPRNVRQIRDGFDGSSRLLFDVTDGQMVLERVSIHEEGFGLASADVQIFAEQWPRAHVGGKAGLQDPASHIFMPGPHFVGQPWNSYTTNLALVHELGHYAIGAEDEYGVGPSGRAAKCTVDREKFPLQSRASIMDGDGTEFCHDGNHSMDTTHGGRFHTSVWGTLVANWDDHTLDLRTPMSRGTVNPGPTTIPCMFRTQFRIEESSTVSCPRYTVTTTYNGAREAGVEAALIKGGERHHLGITNKYGNLPSTAAFDVSPGDQIDFTKTLAGGPSHFENLVGSTIVEACEGEVVALKPYRWHVPYWIPKLDLVDKLIRLEFPLGESPIDRTQLEVLVGQPGIEKHRVEMLADEQNRRFVGRAAIDMARGDLLEMTVRVEQPDSPPQVRSSRIQAAMFHPQGPGTGVGGMTPPVDAVDGLFNLFAPGGEVGLQVDRHSLEQGAVVTTATTVAPVAFPGGWHAVSAIVSIAADQPLHDIALLRLRYEPTKVCPPDVCPIDPAQPISADGLRLVRFDGQEWQALSTTADAAHYSLYADIREWGIYAVIAREP</sequence>
<proteinExistence type="predicted"/>
<accession>A0ABY6BDC0</accession>
<dbReference type="Proteomes" id="UP001064632">
    <property type="component" value="Chromosome"/>
</dbReference>
<dbReference type="RefSeq" id="WP_261694507.1">
    <property type="nucleotide sequence ID" value="NZ_CP104694.1"/>
</dbReference>
<evidence type="ECO:0000313" key="1">
    <source>
        <dbReference type="EMBL" id="UXI67537.1"/>
    </source>
</evidence>
<gene>
    <name evidence="1" type="ORF">N4264_22815</name>
</gene>
<organism evidence="1 2">
    <name type="scientific">Tahibacter amnicola</name>
    <dbReference type="NCBI Taxonomy" id="2976241"/>
    <lineage>
        <taxon>Bacteria</taxon>
        <taxon>Pseudomonadati</taxon>
        <taxon>Pseudomonadota</taxon>
        <taxon>Gammaproteobacteria</taxon>
        <taxon>Lysobacterales</taxon>
        <taxon>Rhodanobacteraceae</taxon>
        <taxon>Tahibacter</taxon>
    </lineage>
</organism>
<reference evidence="1" key="1">
    <citation type="submission" date="2022-09" db="EMBL/GenBank/DDBJ databases">
        <title>Tahibacter sp. nov., isolated from a fresh water.</title>
        <authorList>
            <person name="Baek J.H."/>
            <person name="Lee J.K."/>
            <person name="Kim J.M."/>
            <person name="Jeon C.O."/>
        </authorList>
    </citation>
    <scope>NUCLEOTIDE SEQUENCE</scope>
    <source>
        <strain evidence="1">W38</strain>
    </source>
</reference>
<evidence type="ECO:0000313" key="2">
    <source>
        <dbReference type="Proteomes" id="UP001064632"/>
    </source>
</evidence>